<proteinExistence type="inferred from homology"/>
<dbReference type="AlphaFoldDB" id="A0A238JP63"/>
<dbReference type="EMBL" id="FXYE01000001">
    <property type="protein sequence ID" value="SMX32478.1"/>
    <property type="molecule type" value="Genomic_DNA"/>
</dbReference>
<accession>A0A238JP63</accession>
<dbReference type="CDD" id="cd06464">
    <property type="entry name" value="ACD_sHsps-like"/>
    <property type="match status" value="1"/>
</dbReference>
<name>A0A238JP63_9RHOB</name>
<dbReference type="Pfam" id="PF00011">
    <property type="entry name" value="HSP20"/>
    <property type="match status" value="1"/>
</dbReference>
<organism evidence="4 5">
    <name type="scientific">Actibacterium lipolyticum</name>
    <dbReference type="NCBI Taxonomy" id="1524263"/>
    <lineage>
        <taxon>Bacteria</taxon>
        <taxon>Pseudomonadati</taxon>
        <taxon>Pseudomonadota</taxon>
        <taxon>Alphaproteobacteria</taxon>
        <taxon>Rhodobacterales</taxon>
        <taxon>Roseobacteraceae</taxon>
        <taxon>Actibacterium</taxon>
    </lineage>
</organism>
<dbReference type="OrthoDB" id="9808910at2"/>
<dbReference type="PANTHER" id="PTHR11527">
    <property type="entry name" value="HEAT-SHOCK PROTEIN 20 FAMILY MEMBER"/>
    <property type="match status" value="1"/>
</dbReference>
<dbReference type="Proteomes" id="UP000202922">
    <property type="component" value="Unassembled WGS sequence"/>
</dbReference>
<evidence type="ECO:0000313" key="5">
    <source>
        <dbReference type="Proteomes" id="UP000202922"/>
    </source>
</evidence>
<reference evidence="5" key="1">
    <citation type="submission" date="2017-05" db="EMBL/GenBank/DDBJ databases">
        <authorList>
            <person name="Rodrigo-Torres L."/>
            <person name="Arahal R. D."/>
            <person name="Lucena T."/>
        </authorList>
    </citation>
    <scope>NUCLEOTIDE SEQUENCE [LARGE SCALE GENOMIC DNA]</scope>
    <source>
        <strain evidence="5">CECT 8621</strain>
    </source>
</reference>
<dbReference type="SUPFAM" id="SSF49764">
    <property type="entry name" value="HSP20-like chaperones"/>
    <property type="match status" value="1"/>
</dbReference>
<dbReference type="Gene3D" id="2.60.40.790">
    <property type="match status" value="1"/>
</dbReference>
<dbReference type="PROSITE" id="PS01031">
    <property type="entry name" value="SHSP"/>
    <property type="match status" value="1"/>
</dbReference>
<sequence length="139" mass="15112">MVEKSHTTGFWPSLYDPFRNVSTRMADWFAPASEASANGDGYSISLELPGVAEKDVSVTVDDGVVTVKGEKHSEKEEKGDSWYFSERQFGSFSRSFRLPPEADPAAVRADLKDGVLSISIGKKQAAPEKGATEIPISVK</sequence>
<comment type="similarity">
    <text evidence="1 2">Belongs to the small heat shock protein (HSP20) family.</text>
</comment>
<protein>
    <submittedName>
        <fullName evidence="4">Spore protein SP21</fullName>
    </submittedName>
</protein>
<dbReference type="InterPro" id="IPR031107">
    <property type="entry name" value="Small_HSP"/>
</dbReference>
<gene>
    <name evidence="4" type="primary">hspA</name>
    <name evidence="4" type="ORF">COL8621_00824</name>
</gene>
<dbReference type="RefSeq" id="WP_093966901.1">
    <property type="nucleotide sequence ID" value="NZ_FXYE01000001.1"/>
</dbReference>
<evidence type="ECO:0000256" key="2">
    <source>
        <dbReference type="RuleBase" id="RU003616"/>
    </source>
</evidence>
<dbReference type="InterPro" id="IPR008978">
    <property type="entry name" value="HSP20-like_chaperone"/>
</dbReference>
<feature type="domain" description="SHSP" evidence="3">
    <location>
        <begin position="23"/>
        <end position="139"/>
    </location>
</feature>
<keyword evidence="5" id="KW-1185">Reference proteome</keyword>
<evidence type="ECO:0000259" key="3">
    <source>
        <dbReference type="PROSITE" id="PS01031"/>
    </source>
</evidence>
<evidence type="ECO:0000313" key="4">
    <source>
        <dbReference type="EMBL" id="SMX32478.1"/>
    </source>
</evidence>
<dbReference type="InterPro" id="IPR002068">
    <property type="entry name" value="A-crystallin/Hsp20_dom"/>
</dbReference>
<evidence type="ECO:0000256" key="1">
    <source>
        <dbReference type="PROSITE-ProRule" id="PRU00285"/>
    </source>
</evidence>